<evidence type="ECO:0000313" key="3">
    <source>
        <dbReference type="Proteomes" id="UP000070134"/>
    </source>
</evidence>
<proteinExistence type="predicted"/>
<accession>A0A126ZXG4</accession>
<reference evidence="2 3" key="1">
    <citation type="submission" date="2016-02" db="EMBL/GenBank/DDBJ databases">
        <title>Complete genome of Sinomonas atrocyanea KCTC 3377.</title>
        <authorList>
            <person name="Kim K.M."/>
        </authorList>
    </citation>
    <scope>NUCLEOTIDE SEQUENCE [LARGE SCALE GENOMIC DNA]</scope>
    <source>
        <strain evidence="2 3">KCTC 3377</strain>
    </source>
</reference>
<feature type="domain" description="Metallo-beta-lactamase" evidence="1">
    <location>
        <begin position="18"/>
        <end position="225"/>
    </location>
</feature>
<dbReference type="InterPro" id="IPR001279">
    <property type="entry name" value="Metallo-B-lactamas"/>
</dbReference>
<dbReference type="AlphaFoldDB" id="A0A126ZXG4"/>
<dbReference type="Pfam" id="PF00753">
    <property type="entry name" value="Lactamase_B"/>
    <property type="match status" value="1"/>
</dbReference>
<dbReference type="PATRIC" id="fig|37927.3.peg.1002"/>
<dbReference type="EMBL" id="CP014518">
    <property type="protein sequence ID" value="AMM31647.1"/>
    <property type="molecule type" value="Genomic_DNA"/>
</dbReference>
<evidence type="ECO:0000313" key="2">
    <source>
        <dbReference type="EMBL" id="AMM31647.1"/>
    </source>
</evidence>
<dbReference type="PANTHER" id="PTHR42951">
    <property type="entry name" value="METALLO-BETA-LACTAMASE DOMAIN-CONTAINING"/>
    <property type="match status" value="1"/>
</dbReference>
<keyword evidence="3" id="KW-1185">Reference proteome</keyword>
<dbReference type="PANTHER" id="PTHR42951:SF17">
    <property type="entry name" value="METALLO-BETA-LACTAMASE DOMAIN-CONTAINING PROTEIN"/>
    <property type="match status" value="1"/>
</dbReference>
<protein>
    <submittedName>
        <fullName evidence="2">Zn-dependent hydrolase, glyoxylase</fullName>
    </submittedName>
</protein>
<dbReference type="SUPFAM" id="SSF56281">
    <property type="entry name" value="Metallo-hydrolase/oxidoreductase"/>
    <property type="match status" value="1"/>
</dbReference>
<dbReference type="InterPro" id="IPR036866">
    <property type="entry name" value="RibonucZ/Hydroxyglut_hydro"/>
</dbReference>
<dbReference type="KEGG" id="satk:SA2016_0962"/>
<keyword evidence="2" id="KW-0378">Hydrolase</keyword>
<dbReference type="RefSeq" id="WP_084249318.1">
    <property type="nucleotide sequence ID" value="NZ_BJMO01000018.1"/>
</dbReference>
<organism evidence="2 3">
    <name type="scientific">Sinomonas atrocyanea</name>
    <dbReference type="NCBI Taxonomy" id="37927"/>
    <lineage>
        <taxon>Bacteria</taxon>
        <taxon>Bacillati</taxon>
        <taxon>Actinomycetota</taxon>
        <taxon>Actinomycetes</taxon>
        <taxon>Micrococcales</taxon>
        <taxon>Micrococcaceae</taxon>
        <taxon>Sinomonas</taxon>
    </lineage>
</organism>
<dbReference type="OrthoDB" id="2971563at2"/>
<name>A0A126ZXG4_9MICC</name>
<dbReference type="InterPro" id="IPR050855">
    <property type="entry name" value="NDM-1-like"/>
</dbReference>
<dbReference type="GO" id="GO:0016787">
    <property type="term" value="F:hydrolase activity"/>
    <property type="evidence" value="ECO:0007669"/>
    <property type="project" value="UniProtKB-KW"/>
</dbReference>
<gene>
    <name evidence="2" type="ORF">SA2016_0962</name>
</gene>
<dbReference type="STRING" id="37927.SA2016_0962"/>
<dbReference type="SMART" id="SM00849">
    <property type="entry name" value="Lactamase_B"/>
    <property type="match status" value="1"/>
</dbReference>
<sequence length="318" mass="34590">MEVAPGLHRIEAPLGDRYVAMYLVVGSRGALLVDSGVADSVTDVLLPYMDRAGIERSSLRYLVNTHSDFDHVGGNGALRDSVPGVLILCGETDRPLTADIERMISERYGEFAADHGHDDPESTKDYIRSVSRSEPVDIGLRGGERIDLGGRVVEVLHTPGHSPGHVSVYDVQADALMIGDAVLGSGLLTVAGTPAFPPTYRDVGPYRATIENIRKLQPSLLLTAHYPVYRGAEGEAFLTESSDYTDRVEDAIRRALAASDTPRTLLELVRDTRDQLGDWSDEASSLLVYPLLGHLELLEQRGEVGRSEGTPTRFSLAR</sequence>
<dbReference type="Gene3D" id="3.60.15.10">
    <property type="entry name" value="Ribonuclease Z/Hydroxyacylglutathione hydrolase-like"/>
    <property type="match status" value="1"/>
</dbReference>
<evidence type="ECO:0000259" key="1">
    <source>
        <dbReference type="SMART" id="SM00849"/>
    </source>
</evidence>
<dbReference type="Proteomes" id="UP000070134">
    <property type="component" value="Chromosome"/>
</dbReference>